<dbReference type="InterPro" id="IPR002048">
    <property type="entry name" value="EF_hand_dom"/>
</dbReference>
<evidence type="ECO:0000259" key="1">
    <source>
        <dbReference type="PROSITE" id="PS50222"/>
    </source>
</evidence>
<dbReference type="PROSITE" id="PS00018">
    <property type="entry name" value="EF_HAND_1"/>
    <property type="match status" value="1"/>
</dbReference>
<organism evidence="2 3">
    <name type="scientific">Acrobeloides nanus</name>
    <dbReference type="NCBI Taxonomy" id="290746"/>
    <lineage>
        <taxon>Eukaryota</taxon>
        <taxon>Metazoa</taxon>
        <taxon>Ecdysozoa</taxon>
        <taxon>Nematoda</taxon>
        <taxon>Chromadorea</taxon>
        <taxon>Rhabditida</taxon>
        <taxon>Tylenchina</taxon>
        <taxon>Cephalobomorpha</taxon>
        <taxon>Cephaloboidea</taxon>
        <taxon>Cephalobidae</taxon>
        <taxon>Acrobeloides</taxon>
    </lineage>
</organism>
<dbReference type="WBParaSite" id="ACRNAN_Path_1142.g4413.t1">
    <property type="protein sequence ID" value="ACRNAN_Path_1142.g4413.t1"/>
    <property type="gene ID" value="ACRNAN_Path_1142.g4413"/>
</dbReference>
<evidence type="ECO:0000313" key="3">
    <source>
        <dbReference type="WBParaSite" id="ACRNAN_Path_1142.g4413.t1"/>
    </source>
</evidence>
<dbReference type="AlphaFoldDB" id="A0A914BW68"/>
<name>A0A914BW68_9BILA</name>
<dbReference type="PROSITE" id="PS50222">
    <property type="entry name" value="EF_HAND_2"/>
    <property type="match status" value="1"/>
</dbReference>
<protein>
    <submittedName>
        <fullName evidence="3">EF-hand domain-containing protein</fullName>
    </submittedName>
</protein>
<sequence>MSSFFSLARFVYLSRCRPDPVSFHLITYAHLEYLLSDRPYIETQSRQFHDLDLNDDGKVAREEFEQFYRNRHFGRFTLISILSDWNAVVFLNFDLLVDAFLLDNVMVILVVVGTGLFDDGNSPPIMFNLPQQLFHLTASNERPIMKPTPLPKLQSTT</sequence>
<accession>A0A914BW68</accession>
<feature type="domain" description="EF-hand" evidence="1">
    <location>
        <begin position="39"/>
        <end position="74"/>
    </location>
</feature>
<proteinExistence type="predicted"/>
<dbReference type="Proteomes" id="UP000887540">
    <property type="component" value="Unplaced"/>
</dbReference>
<dbReference type="GO" id="GO:0005509">
    <property type="term" value="F:calcium ion binding"/>
    <property type="evidence" value="ECO:0007669"/>
    <property type="project" value="InterPro"/>
</dbReference>
<keyword evidence="2" id="KW-1185">Reference proteome</keyword>
<evidence type="ECO:0000313" key="2">
    <source>
        <dbReference type="Proteomes" id="UP000887540"/>
    </source>
</evidence>
<dbReference type="InterPro" id="IPR018247">
    <property type="entry name" value="EF_Hand_1_Ca_BS"/>
</dbReference>
<reference evidence="3" key="1">
    <citation type="submission" date="2022-11" db="UniProtKB">
        <authorList>
            <consortium name="WormBaseParasite"/>
        </authorList>
    </citation>
    <scope>IDENTIFICATION</scope>
</reference>